<gene>
    <name evidence="33" type="ORF">P5673_024608</name>
</gene>
<dbReference type="InterPro" id="IPR057244">
    <property type="entry name" value="GAIN_B"/>
</dbReference>
<dbReference type="PANTHER" id="PTHR24026">
    <property type="entry name" value="FAT ATYPICAL CADHERIN-RELATED"/>
    <property type="match status" value="1"/>
</dbReference>
<keyword evidence="6" id="KW-1003">Cell membrane</keyword>
<keyword evidence="16 25" id="KW-0472">Membrane</keyword>
<dbReference type="Pfam" id="PF01825">
    <property type="entry name" value="GPS"/>
    <property type="match status" value="1"/>
</dbReference>
<evidence type="ECO:0000259" key="27">
    <source>
        <dbReference type="PROSITE" id="PS50025"/>
    </source>
</evidence>
<reference evidence="33" key="2">
    <citation type="journal article" date="2023" name="Science">
        <title>Genomic signatures of disease resistance in endangered staghorn corals.</title>
        <authorList>
            <person name="Vollmer S.V."/>
            <person name="Selwyn J.D."/>
            <person name="Despard B.A."/>
            <person name="Roesel C.L."/>
        </authorList>
    </citation>
    <scope>NUCLEOTIDE SEQUENCE</scope>
    <source>
        <strain evidence="33">K2</strain>
    </source>
</reference>
<keyword evidence="17 23" id="KW-1015">Disulfide bond</keyword>
<feature type="compositionally biased region" description="Basic and acidic residues" evidence="24">
    <location>
        <begin position="2705"/>
        <end position="2714"/>
    </location>
</feature>
<evidence type="ECO:0000256" key="11">
    <source>
        <dbReference type="ARBA" id="ARBA00022729"/>
    </source>
</evidence>
<evidence type="ECO:0000256" key="14">
    <source>
        <dbReference type="ARBA" id="ARBA00022989"/>
    </source>
</evidence>
<keyword evidence="18 33" id="KW-0675">Receptor</keyword>
<dbReference type="Gene3D" id="2.60.220.50">
    <property type="match status" value="1"/>
</dbReference>
<accession>A0AAD9Q356</accession>
<evidence type="ECO:0000256" key="5">
    <source>
        <dbReference type="ARBA" id="ARBA00022473"/>
    </source>
</evidence>
<feature type="transmembrane region" description="Helical" evidence="25">
    <location>
        <begin position="2401"/>
        <end position="2419"/>
    </location>
</feature>
<dbReference type="Gene3D" id="4.10.1240.10">
    <property type="entry name" value="GPCR, family 2, extracellular hormone receptor domain"/>
    <property type="match status" value="1"/>
</dbReference>
<dbReference type="SMART" id="SM00112">
    <property type="entry name" value="CA"/>
    <property type="match status" value="8"/>
</dbReference>
<feature type="compositionally biased region" description="Basic residues" evidence="24">
    <location>
        <begin position="2812"/>
        <end position="2827"/>
    </location>
</feature>
<organism evidence="33 34">
    <name type="scientific">Acropora cervicornis</name>
    <name type="common">Staghorn coral</name>
    <dbReference type="NCBI Taxonomy" id="6130"/>
    <lineage>
        <taxon>Eukaryota</taxon>
        <taxon>Metazoa</taxon>
        <taxon>Cnidaria</taxon>
        <taxon>Anthozoa</taxon>
        <taxon>Hexacorallia</taxon>
        <taxon>Scleractinia</taxon>
        <taxon>Astrocoeniina</taxon>
        <taxon>Acroporidae</taxon>
        <taxon>Acropora</taxon>
    </lineage>
</organism>
<evidence type="ECO:0000256" key="7">
    <source>
        <dbReference type="ARBA" id="ARBA00022490"/>
    </source>
</evidence>
<dbReference type="InterPro" id="IPR013032">
    <property type="entry name" value="EGF-like_CS"/>
</dbReference>
<feature type="domain" description="Cadherin" evidence="32">
    <location>
        <begin position="766"/>
        <end position="868"/>
    </location>
</feature>
<dbReference type="Gene3D" id="1.25.40.610">
    <property type="match status" value="1"/>
</dbReference>
<dbReference type="PROSITE" id="PS00022">
    <property type="entry name" value="EGF_1"/>
    <property type="match status" value="3"/>
</dbReference>
<dbReference type="Gene3D" id="2.60.40.60">
    <property type="entry name" value="Cadherins"/>
    <property type="match status" value="9"/>
</dbReference>
<feature type="region of interest" description="Disordered" evidence="24">
    <location>
        <begin position="2566"/>
        <end position="2860"/>
    </location>
</feature>
<evidence type="ECO:0000259" key="32">
    <source>
        <dbReference type="PROSITE" id="PS50268"/>
    </source>
</evidence>
<sequence>MASLKQFVELGFLIVQLMILHVYQRVDGEVINIYSSTKPGTVLANLSTAGWTNYALQSNSFQVVSIDTSNGLVRMARQPNCESLPLNPFTMFVERTSIYEPTKRSLSPLTVAIIRQKCVLKFRSRLKCKDIIGRRVFNLRHIFTHWRGLNLNPVTIRLRNTTWRKYFRVSTKLNHLILRRTLVDIKNPSVEIELVFPASNKNGRNKQVLVARVQLIIDCKHNIVKRKLRFRRRTQFSAPRFSNSYFTAHIREDASIGSTVSTISADDTNSGGAGKIVYRMAATQNLDSMSYFAIDRNTGLIKTLQALDRESMPRHFFRVTAEYESHQSLYAEADLTINVDDVNDNGPKFESSSYRKVIPEDMYVGDTVLDVRARDLDAGSNAAILYSIVNRAGVNQVFHIGEDSGAITIDSPLDREAVAQYSLTIGARDQGLPPKTGRATVRITISDVNDCAPQFSKQQYSASVREDARTGHLVLTVSASDEDLGTNGEVTYSFTSGNDLGLFSINRLNGEIKVSKALDYEHISNHLLFVMAQDKGETPMYNETSVEISIIDVNDNAPQFVSSNFQETVSEGENVGHTFTRIPAFDADDGSNRQIVYSLVESRLPFGINSQSGDLYLTKKLDRETEERYVFHVKATDKGVPKMSSQTKVTVTVGDINDNPPKFSQLVYFGSVEEKARYGTTVLRVRATDPDLGQSNIFYSLEFSDPRQRRCFRISGSGAITLSCRLDYSKTKFYSLIVKARDSRLEGSATVRINVTDSNTHKPIFLRRIYQGRINEATKVGGRVLTVRATDDDEGLNAKLTYAFEQSQQDFNINANNGEITVARSLDRETTPQYRFDVSATDHGNPRFKGTANVHITVTDVNDNKPRFLNSSYAKSILENVRPGTKVLEVSAVDDDDGSNKAITYSFATNGNGGGAFQIDRTQGVIRTLSKLDRETVPVYELTVIASDKGRPQLSSSVKVKVTLEDVRDSKPKFEKDPYIVSIKENIRERSNVLQVIAASQDIVKGDAITYSIISGNNPLTFAIKRDGTIQTLRKLDYETRSEYILRVRATSSPYFVETIVNITLVDVNDNKPVLQNFFMVINVMDGRFPKQPKFKIPAYDPDVSDRLFYVIESITQGDWVNLNRTTGYLELSSTLRNTRKPLTMKVRVSDGVYSATADGEVMVTSVTTEMLNNSLAVDIYDASIQGFLASSYENLRGAIASVVNCNLDQVAMFNIKSKVIKALSPQEDDVTQLKIWLAVYQIDSSGNRQGFYEAEYVRDLIYINMKEISMKAKLTLLPFEDSLCVKEMCNFLKPESSVISCLTYAEYTDKSHTFSSSKVVFRTVGAQESFRCPCVKSYRGEHCDNGQNLCYSNPCLGNGKCVSIEGSYSCICNPGWIGKNCEIDITKSKCPSDPKSPGNQLKMNPCQNGGSCKDTRNGFLCECDPKTEVDKPLCELSTRSFKRGTFLAFPALKQNWQLHIQLEFVTTEHSGLLFYNGRYDGKHDFISVMVLKGQVEMKFSIFSETISIKTNVNGGVADGRWHKVETGILIVDDCKLAVALRFGTQLGSFSCAAARRAIPKSKADTHRSLDLTGPLMLGGMLPSPVNERIPCRNFTGCIKNVYIDHKFLDLNNPLYNNGTTAKCPEMRDHCAIKPCKKGKCVNILGTYHCECPSGFGGRSCDTVMTYTKYFSGKSYKRLDYKTKITLQWGVSFRFRTSRPLVPHLEVNDSKWHHVEILWTYTSLVVTVDYIYQVSVASSSGSDLVEATQFFFGARKNSTSSGVYSGFRGCLQGVFVGSGELLMNKGVDHRVKTGCDKIIPSHCLSNPCPAYSTCQEEFDSYKCLCPPGFVGKHCENICSLNPCQRGRCVQNNSTARGFYCVCPRKYTDGWFGIPSIGICGPCMCDVGLHLSPVCNRTTGECYCKSKHYRKILSYRYAENSQKSPIFSEGCFNCDCEGVGSTRDSCDVANGQCACQRGKNGAKDVIGRRCDTCRDKQGEIVSGKGCVVINTSCPRAFAEGIWWNKASFGRVAEEDCPFGSSGKATRLCDKDDGWQDPSLLSCVSNSFLALQKRLSNLTSGVVNWEPGFAIGLAKKLDIAIVLSPRLYAKDIEIALKIMTTLFDYESQQNSSTLVLLQSASMLFSSDNKDVWHHVQQYSAGTAALLQQMEKFCGNLASALPYLKRDFRRYRRATDSILPPYTILTPNIVMDLHPVFVEGFSGLSYPERPDIYADGPYRIWRNISNRIDIPSNFFTNAIGIKNSLGVGFMIIQNIGDLLPKSFDAKIRDTKYNVEVSSDVISVKLPEMQDTRGGGWSRDGCKLKASNVTHTVCACSHMTAFAVLSDLNLQYPEAAAFSMRLVTYVGMSVSLLLLLVALILFILMRKLNSNSISIHKNLVFVIFLAELTFLVGINQTADQRICRLVAICLHYFFCASFSWMFVEGLHLYRRLKEKRNIDTGKICWMSTDGTLIWTFTIPIIIVVALNALVFIMALFISLRKHSKKRRRRHHHHHENEPANLNAGLLATAGLLPLIGVSFAFGLLLGLFIFVFYLILDKSIRQEFKNVYMRWKTGDKTYGINKPSQHFTRSYHPGEMAPLRTPYDFDDEANATSTSTTEPSSSGFRSSMTSRYTTEDGTSTFGDDTSMPESELPKTKYADNPELELARKMWEQPEKSEASTTQPESSSEEEEERPSSRGIASESSDSEDDQVPSENGWPKSKTPKKRRKDTTPDEEPVRAEVVSESSDTGDEDIPTNLQKKEHASFKAAPEIIQDKGVSGSAATSDTAPSVIESTLAKKPLKSALKKPKNPVPLPVVLNEENDEFDSPDKPLGSSDHHHHHHHHKHRERPRSRASSGSTDHKEKKRRFRKKSSKKKETLVQVGGEEYRVKRGDATGFPSLRKPQNSVLQEVAYILYSRG</sequence>
<comment type="caution">
    <text evidence="33">The sequence shown here is derived from an EMBL/GenBank/DDBJ whole genome shotgun (WGS) entry which is preliminary data.</text>
</comment>
<feature type="disulfide bond" evidence="23">
    <location>
        <begin position="1652"/>
        <end position="1661"/>
    </location>
</feature>
<dbReference type="GO" id="GO:0005737">
    <property type="term" value="C:cytoplasm"/>
    <property type="evidence" value="ECO:0007669"/>
    <property type="project" value="UniProtKB-SubCell"/>
</dbReference>
<dbReference type="PROSITE" id="PS50227">
    <property type="entry name" value="G_PROTEIN_RECEP_F2_3"/>
    <property type="match status" value="1"/>
</dbReference>
<evidence type="ECO:0000259" key="31">
    <source>
        <dbReference type="PROSITE" id="PS50261"/>
    </source>
</evidence>
<dbReference type="PROSITE" id="PS01186">
    <property type="entry name" value="EGF_2"/>
    <property type="match status" value="2"/>
</dbReference>
<dbReference type="InterPro" id="IPR001791">
    <property type="entry name" value="Laminin_G"/>
</dbReference>
<feature type="domain" description="G-protein coupled receptors family 2 profile 1" evidence="30">
    <location>
        <begin position="1971"/>
        <end position="2045"/>
    </location>
</feature>
<dbReference type="PRINTS" id="PR00249">
    <property type="entry name" value="GPCRSECRETIN"/>
</dbReference>
<dbReference type="Pfam" id="PF00028">
    <property type="entry name" value="Cadherin"/>
    <property type="match status" value="8"/>
</dbReference>
<dbReference type="Gene3D" id="2.60.120.200">
    <property type="match status" value="2"/>
</dbReference>
<evidence type="ECO:0000256" key="24">
    <source>
        <dbReference type="SAM" id="MobiDB-lite"/>
    </source>
</evidence>
<feature type="compositionally biased region" description="Basic and acidic residues" evidence="24">
    <location>
        <begin position="2627"/>
        <end position="2653"/>
    </location>
</feature>
<evidence type="ECO:0000256" key="1">
    <source>
        <dbReference type="ARBA" id="ARBA00004167"/>
    </source>
</evidence>
<dbReference type="PROSITE" id="PS50261">
    <property type="entry name" value="G_PROTEIN_RECEP_F2_4"/>
    <property type="match status" value="1"/>
</dbReference>
<dbReference type="InterPro" id="IPR000152">
    <property type="entry name" value="EGF-type_Asp/Asn_hydroxyl_site"/>
</dbReference>
<dbReference type="Gene3D" id="2.10.25.10">
    <property type="entry name" value="Laminin"/>
    <property type="match status" value="5"/>
</dbReference>
<evidence type="ECO:0000256" key="13">
    <source>
        <dbReference type="ARBA" id="ARBA00022837"/>
    </source>
</evidence>
<dbReference type="PROSITE" id="PS00232">
    <property type="entry name" value="CADHERIN_1"/>
    <property type="match status" value="3"/>
</dbReference>
<comment type="caution">
    <text evidence="23">Lacks conserved residue(s) required for the propagation of feature annotation.</text>
</comment>
<feature type="domain" description="Cadherin" evidence="32">
    <location>
        <begin position="350"/>
        <end position="455"/>
    </location>
</feature>
<dbReference type="Pfam" id="PF23592">
    <property type="entry name" value="Cadherin_CELSR2_9th"/>
    <property type="match status" value="1"/>
</dbReference>
<dbReference type="InterPro" id="IPR046338">
    <property type="entry name" value="GAIN_dom_sf"/>
</dbReference>
<keyword evidence="12" id="KW-0677">Repeat</keyword>
<feature type="domain" description="EGF-like" evidence="28">
    <location>
        <begin position="1627"/>
        <end position="1662"/>
    </location>
</feature>
<evidence type="ECO:0000259" key="30">
    <source>
        <dbReference type="PROSITE" id="PS50227"/>
    </source>
</evidence>
<keyword evidence="14 25" id="KW-1133">Transmembrane helix</keyword>
<evidence type="ECO:0000256" key="25">
    <source>
        <dbReference type="SAM" id="Phobius"/>
    </source>
</evidence>
<comment type="subcellular location">
    <subcellularLocation>
        <location evidence="4">Cell membrane</location>
        <topology evidence="4">Multi-pass membrane protein</topology>
    </subcellularLocation>
    <subcellularLocation>
        <location evidence="2">Cytoplasm</location>
    </subcellularLocation>
    <subcellularLocation>
        <location evidence="1">Membrane</location>
        <topology evidence="1">Single-pass membrane protein</topology>
    </subcellularLocation>
    <subcellularLocation>
        <location evidence="3">Secreted</location>
    </subcellularLocation>
</comment>
<dbReference type="PRINTS" id="PR00205">
    <property type="entry name" value="CADHERIN"/>
</dbReference>
<feature type="domain" description="EGF-like" evidence="28">
    <location>
        <begin position="1398"/>
        <end position="1436"/>
    </location>
</feature>
<dbReference type="CDD" id="cd00054">
    <property type="entry name" value="EGF_CA"/>
    <property type="match status" value="4"/>
</dbReference>
<name>A0AAD9Q356_ACRCE</name>
<keyword evidence="19" id="KW-0325">Glycoprotein</keyword>
<evidence type="ECO:0000256" key="18">
    <source>
        <dbReference type="ARBA" id="ARBA00023170"/>
    </source>
</evidence>
<keyword evidence="21" id="KW-0424">Laminin EGF-like domain</keyword>
<dbReference type="InterPro" id="IPR002049">
    <property type="entry name" value="LE_dom"/>
</dbReference>
<dbReference type="InterPro" id="IPR000203">
    <property type="entry name" value="GPS"/>
</dbReference>
<feature type="compositionally biased region" description="Basic residues" evidence="24">
    <location>
        <begin position="2774"/>
        <end position="2784"/>
    </location>
</feature>
<evidence type="ECO:0000313" key="33">
    <source>
        <dbReference type="EMBL" id="KAK2553912.1"/>
    </source>
</evidence>
<dbReference type="SMART" id="SM00303">
    <property type="entry name" value="GPS"/>
    <property type="match status" value="1"/>
</dbReference>
<dbReference type="GO" id="GO:0005886">
    <property type="term" value="C:plasma membrane"/>
    <property type="evidence" value="ECO:0007669"/>
    <property type="project" value="UniProtKB-SubCell"/>
</dbReference>
<evidence type="ECO:0000256" key="12">
    <source>
        <dbReference type="ARBA" id="ARBA00022737"/>
    </source>
</evidence>
<dbReference type="SMART" id="SM00282">
    <property type="entry name" value="LamG"/>
    <property type="match status" value="2"/>
</dbReference>
<dbReference type="SUPFAM" id="SSF49899">
    <property type="entry name" value="Concanavalin A-like lectins/glucanases"/>
    <property type="match status" value="2"/>
</dbReference>
<feature type="compositionally biased region" description="Low complexity" evidence="24">
    <location>
        <begin position="2588"/>
        <end position="2606"/>
    </location>
</feature>
<dbReference type="SMART" id="SM00179">
    <property type="entry name" value="EGF_CA"/>
    <property type="match status" value="4"/>
</dbReference>
<evidence type="ECO:0000256" key="2">
    <source>
        <dbReference type="ARBA" id="ARBA00004496"/>
    </source>
</evidence>
<dbReference type="InterPro" id="IPR000742">
    <property type="entry name" value="EGF"/>
</dbReference>
<evidence type="ECO:0000256" key="8">
    <source>
        <dbReference type="ARBA" id="ARBA00022525"/>
    </source>
</evidence>
<dbReference type="InterPro" id="IPR002126">
    <property type="entry name" value="Cadherin-like_dom"/>
</dbReference>
<feature type="signal peptide" evidence="26">
    <location>
        <begin position="1"/>
        <end position="28"/>
    </location>
</feature>
<dbReference type="CDD" id="cd11304">
    <property type="entry name" value="Cadherin_repeat"/>
    <property type="match status" value="9"/>
</dbReference>
<reference evidence="33" key="1">
    <citation type="journal article" date="2023" name="G3 (Bethesda)">
        <title>Whole genome assembly and annotation of the endangered Caribbean coral Acropora cervicornis.</title>
        <authorList>
            <person name="Selwyn J.D."/>
            <person name="Vollmer S.V."/>
        </authorList>
    </citation>
    <scope>NUCLEOTIDE SEQUENCE</scope>
    <source>
        <strain evidence="33">K2</strain>
    </source>
</reference>
<dbReference type="SUPFAM" id="SSF81321">
    <property type="entry name" value="Family A G protein-coupled receptor-like"/>
    <property type="match status" value="1"/>
</dbReference>
<evidence type="ECO:0000256" key="21">
    <source>
        <dbReference type="ARBA" id="ARBA00023292"/>
    </source>
</evidence>
<dbReference type="FunFam" id="2.60.40.60:FF:000013">
    <property type="entry name" value="Cadherin EGF LAG seven-pass G-type receptor"/>
    <property type="match status" value="1"/>
</dbReference>
<evidence type="ECO:0000313" key="34">
    <source>
        <dbReference type="Proteomes" id="UP001249851"/>
    </source>
</evidence>
<dbReference type="GO" id="GO:0007156">
    <property type="term" value="P:homophilic cell adhesion via plasma membrane adhesion molecules"/>
    <property type="evidence" value="ECO:0007669"/>
    <property type="project" value="InterPro"/>
</dbReference>
<keyword evidence="20" id="KW-0807">Transducer</keyword>
<dbReference type="CDD" id="cd00055">
    <property type="entry name" value="EGF_Lam"/>
    <property type="match status" value="2"/>
</dbReference>
<feature type="domain" description="G-protein coupled receptors family 2 profile 2" evidence="31">
    <location>
        <begin position="2336"/>
        <end position="2533"/>
    </location>
</feature>
<dbReference type="GO" id="GO:0004930">
    <property type="term" value="F:G protein-coupled receptor activity"/>
    <property type="evidence" value="ECO:0007669"/>
    <property type="project" value="UniProtKB-KW"/>
</dbReference>
<dbReference type="FunFam" id="2.60.40.60:FF:000015">
    <property type="entry name" value="FAT atypical cadherin 1"/>
    <property type="match status" value="1"/>
</dbReference>
<dbReference type="Pfam" id="PF12661">
    <property type="entry name" value="hEGF"/>
    <property type="match status" value="2"/>
</dbReference>
<dbReference type="InterPro" id="IPR032471">
    <property type="entry name" value="AGRL2-4_GAIN_subdom_A"/>
</dbReference>
<feature type="domain" description="EGF-like" evidence="28">
    <location>
        <begin position="1347"/>
        <end position="1383"/>
    </location>
</feature>
<dbReference type="GO" id="GO:0007166">
    <property type="term" value="P:cell surface receptor signaling pathway"/>
    <property type="evidence" value="ECO:0007669"/>
    <property type="project" value="InterPro"/>
</dbReference>
<feature type="domain" description="EGF-like" evidence="28">
    <location>
        <begin position="1799"/>
        <end position="1835"/>
    </location>
</feature>
<keyword evidence="11 26" id="KW-0732">Signal</keyword>
<feature type="domain" description="Cadherin" evidence="32">
    <location>
        <begin position="664"/>
        <end position="765"/>
    </location>
</feature>
<dbReference type="GO" id="GO:0005576">
    <property type="term" value="C:extracellular region"/>
    <property type="evidence" value="ECO:0007669"/>
    <property type="project" value="UniProtKB-SubCell"/>
</dbReference>
<evidence type="ECO:0000256" key="20">
    <source>
        <dbReference type="ARBA" id="ARBA00023224"/>
    </source>
</evidence>
<feature type="domain" description="Cadherin" evidence="32">
    <location>
        <begin position="975"/>
        <end position="1075"/>
    </location>
</feature>
<dbReference type="SUPFAM" id="SSF49313">
    <property type="entry name" value="Cadherin-like"/>
    <property type="match status" value="9"/>
</dbReference>
<feature type="disulfide bond" evidence="23">
    <location>
        <begin position="1825"/>
        <end position="1834"/>
    </location>
</feature>
<evidence type="ECO:0000256" key="3">
    <source>
        <dbReference type="ARBA" id="ARBA00004613"/>
    </source>
</evidence>
<proteinExistence type="predicted"/>
<keyword evidence="10 25" id="KW-0812">Transmembrane</keyword>
<feature type="compositionally biased region" description="Polar residues" evidence="24">
    <location>
        <begin position="2607"/>
        <end position="2619"/>
    </location>
</feature>
<dbReference type="SMART" id="SM00008">
    <property type="entry name" value="HormR"/>
    <property type="match status" value="1"/>
</dbReference>
<dbReference type="Pfam" id="PF00002">
    <property type="entry name" value="7tm_2"/>
    <property type="match status" value="1"/>
</dbReference>
<evidence type="ECO:0000259" key="29">
    <source>
        <dbReference type="PROSITE" id="PS50221"/>
    </source>
</evidence>
<evidence type="ECO:0000256" key="10">
    <source>
        <dbReference type="ARBA" id="ARBA00022692"/>
    </source>
</evidence>
<dbReference type="SUPFAM" id="SSF57196">
    <property type="entry name" value="EGF/Laminin"/>
    <property type="match status" value="2"/>
</dbReference>
<evidence type="ECO:0000256" key="15">
    <source>
        <dbReference type="ARBA" id="ARBA00023040"/>
    </source>
</evidence>
<dbReference type="PROSITE" id="PS50268">
    <property type="entry name" value="CADHERIN_2"/>
    <property type="match status" value="8"/>
</dbReference>
<evidence type="ECO:0000256" key="4">
    <source>
        <dbReference type="ARBA" id="ARBA00004651"/>
    </source>
</evidence>
<dbReference type="Pfam" id="PF02793">
    <property type="entry name" value="HRM"/>
    <property type="match status" value="1"/>
</dbReference>
<feature type="disulfide bond" evidence="23">
    <location>
        <begin position="1373"/>
        <end position="1382"/>
    </location>
</feature>
<dbReference type="InterPro" id="IPR001879">
    <property type="entry name" value="GPCR_2_extracellular_dom"/>
</dbReference>
<evidence type="ECO:0000256" key="17">
    <source>
        <dbReference type="ARBA" id="ARBA00023157"/>
    </source>
</evidence>
<dbReference type="InterPro" id="IPR000832">
    <property type="entry name" value="GPCR_2_secretin-like"/>
</dbReference>
<keyword evidence="8" id="KW-0964">Secreted</keyword>
<evidence type="ECO:0000256" key="9">
    <source>
        <dbReference type="ARBA" id="ARBA00022536"/>
    </source>
</evidence>
<dbReference type="Pfam" id="PF00008">
    <property type="entry name" value="EGF"/>
    <property type="match status" value="2"/>
</dbReference>
<dbReference type="InterPro" id="IPR001881">
    <property type="entry name" value="EGF-like_Ca-bd_dom"/>
</dbReference>
<dbReference type="FunFam" id="2.10.25.10:FF:000425">
    <property type="entry name" value="Eyes shut homolog"/>
    <property type="match status" value="1"/>
</dbReference>
<dbReference type="Proteomes" id="UP001249851">
    <property type="component" value="Unassembled WGS sequence"/>
</dbReference>
<feature type="domain" description="Cadherin" evidence="32">
    <location>
        <begin position="242"/>
        <end position="349"/>
    </location>
</feature>
<feature type="domain" description="Laminin G" evidence="27">
    <location>
        <begin position="1437"/>
        <end position="1624"/>
    </location>
</feature>
<evidence type="ECO:0000256" key="6">
    <source>
        <dbReference type="ARBA" id="ARBA00022475"/>
    </source>
</evidence>
<dbReference type="PROSITE" id="PS50221">
    <property type="entry name" value="GAIN_B"/>
    <property type="match status" value="1"/>
</dbReference>
<keyword evidence="9 23" id="KW-0245">EGF-like domain</keyword>
<dbReference type="InterPro" id="IPR036445">
    <property type="entry name" value="GPCR_2_extracell_dom_sf"/>
</dbReference>
<feature type="domain" description="GAIN-B" evidence="29">
    <location>
        <begin position="2177"/>
        <end position="2328"/>
    </location>
</feature>
<keyword evidence="34" id="KW-1185">Reference proteome</keyword>
<dbReference type="GO" id="GO:0005509">
    <property type="term" value="F:calcium ion binding"/>
    <property type="evidence" value="ECO:0007669"/>
    <property type="project" value="UniProtKB-UniRule"/>
</dbReference>
<dbReference type="InterPro" id="IPR017981">
    <property type="entry name" value="GPCR_2-like_7TM"/>
</dbReference>
<evidence type="ECO:0000256" key="19">
    <source>
        <dbReference type="ARBA" id="ARBA00023180"/>
    </source>
</evidence>
<dbReference type="CDD" id="cd00110">
    <property type="entry name" value="LamG"/>
    <property type="match status" value="2"/>
</dbReference>
<feature type="transmembrane region" description="Helical" evidence="25">
    <location>
        <begin position="2507"/>
        <end position="2532"/>
    </location>
</feature>
<evidence type="ECO:0000256" key="26">
    <source>
        <dbReference type="SAM" id="SignalP"/>
    </source>
</evidence>
<dbReference type="InterPro" id="IPR013320">
    <property type="entry name" value="ConA-like_dom_sf"/>
</dbReference>
<dbReference type="PROSITE" id="PS00010">
    <property type="entry name" value="ASX_HYDROXYL"/>
    <property type="match status" value="2"/>
</dbReference>
<keyword evidence="7" id="KW-0963">Cytoplasm</keyword>
<keyword evidence="5" id="KW-0217">Developmental protein</keyword>
<evidence type="ECO:0000256" key="16">
    <source>
        <dbReference type="ARBA" id="ARBA00023136"/>
    </source>
</evidence>
<dbReference type="Pfam" id="PF02210">
    <property type="entry name" value="Laminin_G_2"/>
    <property type="match status" value="2"/>
</dbReference>
<dbReference type="FunFam" id="2.10.25.10:FF:000066">
    <property type="entry name" value="FAT atypical cadherin 4"/>
    <property type="match status" value="1"/>
</dbReference>
<dbReference type="Pfam" id="PF16489">
    <property type="entry name" value="GAIN"/>
    <property type="match status" value="1"/>
</dbReference>
<dbReference type="Gene3D" id="1.20.1070.10">
    <property type="entry name" value="Rhodopsin 7-helix transmembrane proteins"/>
    <property type="match status" value="2"/>
</dbReference>
<dbReference type="InterPro" id="IPR015919">
    <property type="entry name" value="Cadherin-like_sf"/>
</dbReference>
<feature type="domain" description="Cadherin" evidence="32">
    <location>
        <begin position="869"/>
        <end position="974"/>
    </location>
</feature>
<protein>
    <submittedName>
        <fullName evidence="33">Cadherin EGF LAG seven-pass G-type receptor 1</fullName>
    </submittedName>
</protein>
<evidence type="ECO:0000256" key="23">
    <source>
        <dbReference type="PROSITE-ProRule" id="PRU00076"/>
    </source>
</evidence>
<dbReference type="PROSITE" id="PS50026">
    <property type="entry name" value="EGF_3"/>
    <property type="match status" value="4"/>
</dbReference>
<keyword evidence="13 22" id="KW-0106">Calcium</keyword>
<dbReference type="EMBL" id="JARQWQ010000073">
    <property type="protein sequence ID" value="KAK2553912.1"/>
    <property type="molecule type" value="Genomic_DNA"/>
</dbReference>
<dbReference type="InterPro" id="IPR056286">
    <property type="entry name" value="Cadherin_CELSR1-3_9th"/>
</dbReference>
<keyword evidence="15" id="KW-0297">G-protein coupled receptor</keyword>
<dbReference type="FunFam" id="2.60.40.60:FF:000058">
    <property type="entry name" value="FAT atypical cadherin 3"/>
    <property type="match status" value="1"/>
</dbReference>
<dbReference type="SMART" id="SM00181">
    <property type="entry name" value="EGF"/>
    <property type="match status" value="6"/>
</dbReference>
<feature type="transmembrane region" description="Helical" evidence="25">
    <location>
        <begin position="2371"/>
        <end position="2389"/>
    </location>
</feature>
<feature type="transmembrane region" description="Helical" evidence="25">
    <location>
        <begin position="2338"/>
        <end position="2359"/>
    </location>
</feature>
<dbReference type="FunFam" id="2.60.40.60:FF:000010">
    <property type="entry name" value="Cadherin EGF LAG seven-pass G-type receptor 3"/>
    <property type="match status" value="1"/>
</dbReference>
<dbReference type="PANTHER" id="PTHR24026:SF51">
    <property type="entry name" value="PROTOCADHERIN-LIKE WING POLARITY PROTEIN STAN"/>
    <property type="match status" value="1"/>
</dbReference>
<evidence type="ECO:0000256" key="22">
    <source>
        <dbReference type="PROSITE-ProRule" id="PRU00043"/>
    </source>
</evidence>
<feature type="chain" id="PRO_5041975592" evidence="26">
    <location>
        <begin position="29"/>
        <end position="2894"/>
    </location>
</feature>
<feature type="disulfide bond" evidence="23">
    <location>
        <begin position="1631"/>
        <end position="1641"/>
    </location>
</feature>
<dbReference type="PROSITE" id="PS50025">
    <property type="entry name" value="LAM_G_DOMAIN"/>
    <property type="match status" value="1"/>
</dbReference>
<dbReference type="FunFam" id="2.60.40.60:FF:000020">
    <property type="entry name" value="Dachsous cadherin-related 1b"/>
    <property type="match status" value="4"/>
</dbReference>
<dbReference type="InterPro" id="IPR020894">
    <property type="entry name" value="Cadherin_CS"/>
</dbReference>
<feature type="domain" description="Cadherin" evidence="32">
    <location>
        <begin position="561"/>
        <end position="663"/>
    </location>
</feature>
<feature type="compositionally biased region" description="Basic residues" evidence="24">
    <location>
        <begin position="2838"/>
        <end position="2849"/>
    </location>
</feature>
<dbReference type="FunFam" id="4.10.1240.10:FF:000021">
    <property type="entry name" value="Cadherin EGF LAG seven-pass G-type receptor"/>
    <property type="match status" value="1"/>
</dbReference>
<evidence type="ECO:0000259" key="28">
    <source>
        <dbReference type="PROSITE" id="PS50026"/>
    </source>
</evidence>
<feature type="transmembrane region" description="Helical" evidence="25">
    <location>
        <begin position="2448"/>
        <end position="2475"/>
    </location>
</feature>
<feature type="domain" description="Cadherin" evidence="32">
    <location>
        <begin position="456"/>
        <end position="560"/>
    </location>
</feature>